<dbReference type="Proteomes" id="UP001256673">
    <property type="component" value="Unassembled WGS sequence"/>
</dbReference>
<keyword evidence="2" id="KW-1185">Reference proteome</keyword>
<evidence type="ECO:0000313" key="1">
    <source>
        <dbReference type="EMBL" id="MDU0325300.1"/>
    </source>
</evidence>
<comment type="caution">
    <text evidence="1">The sequence shown here is derived from an EMBL/GenBank/DDBJ whole genome shotgun (WGS) entry which is preliminary data.</text>
</comment>
<dbReference type="RefSeq" id="WP_316000425.1">
    <property type="nucleotide sequence ID" value="NZ_JAWDIU010000001.1"/>
</dbReference>
<sequence length="179" mass="19466">MTTKKAPGAVAAASEGEDQDPWRGTIMHIIPETDDARQMVREWAAKAVASECSCGTPIVDTVIERGHAEHEYHAPTWPQQLTPWWASKTTVSYQGLGEAGVTFTSGYGETVISAFVTVIVSRRHAHLNPGKDVGEWIEYGLEVNISEPHEGMTLVEAEGVLLSLSRSVARLRQIKTVGA</sequence>
<evidence type="ECO:0000313" key="2">
    <source>
        <dbReference type="Proteomes" id="UP001256673"/>
    </source>
</evidence>
<accession>A0ABU3RR73</accession>
<reference evidence="1 2" key="1">
    <citation type="submission" date="2023-09" db="EMBL/GenBank/DDBJ databases">
        <title>Microbacterium fusihabitans sp. nov., Microbacterium phycihabitans sp. nov., and Microbacterium cervinum sp. nov., isolated from dried seaweeds of beach.</title>
        <authorList>
            <person name="Lee S.D."/>
        </authorList>
    </citation>
    <scope>NUCLEOTIDE SEQUENCE [LARGE SCALE GENOMIC DNA]</scope>
    <source>
        <strain evidence="1 2">KSW2-21</strain>
    </source>
</reference>
<proteinExistence type="predicted"/>
<organism evidence="1 2">
    <name type="scientific">Microbacterium algihabitans</name>
    <dbReference type="NCBI Taxonomy" id="3075992"/>
    <lineage>
        <taxon>Bacteria</taxon>
        <taxon>Bacillati</taxon>
        <taxon>Actinomycetota</taxon>
        <taxon>Actinomycetes</taxon>
        <taxon>Micrococcales</taxon>
        <taxon>Microbacteriaceae</taxon>
        <taxon>Microbacterium</taxon>
    </lineage>
</organism>
<name>A0ABU3RR73_9MICO</name>
<dbReference type="EMBL" id="JAWDIU010000001">
    <property type="protein sequence ID" value="MDU0325300.1"/>
    <property type="molecule type" value="Genomic_DNA"/>
</dbReference>
<gene>
    <name evidence="1" type="ORF">RWH43_00890</name>
</gene>
<protein>
    <submittedName>
        <fullName evidence="1">Uncharacterized protein</fullName>
    </submittedName>
</protein>